<evidence type="ECO:0000256" key="1">
    <source>
        <dbReference type="SAM" id="MobiDB-lite"/>
    </source>
</evidence>
<reference evidence="2 3" key="1">
    <citation type="journal article" date="2015" name="Fungal Genet. Biol.">
        <title>Evolution of novel wood decay mechanisms in Agaricales revealed by the genome sequences of Fistulina hepatica and Cylindrobasidium torrendii.</title>
        <authorList>
            <person name="Floudas D."/>
            <person name="Held B.W."/>
            <person name="Riley R."/>
            <person name="Nagy L.G."/>
            <person name="Koehler G."/>
            <person name="Ransdell A.S."/>
            <person name="Younus H."/>
            <person name="Chow J."/>
            <person name="Chiniquy J."/>
            <person name="Lipzen A."/>
            <person name="Tritt A."/>
            <person name="Sun H."/>
            <person name="Haridas S."/>
            <person name="LaButti K."/>
            <person name="Ohm R.A."/>
            <person name="Kues U."/>
            <person name="Blanchette R.A."/>
            <person name="Grigoriev I.V."/>
            <person name="Minto R.E."/>
            <person name="Hibbett D.S."/>
        </authorList>
    </citation>
    <scope>NUCLEOTIDE SEQUENCE [LARGE SCALE GENOMIC DNA]</scope>
    <source>
        <strain evidence="2 3">FP15055 ss-10</strain>
    </source>
</reference>
<dbReference type="EMBL" id="KN880535">
    <property type="protein sequence ID" value="KIY67075.1"/>
    <property type="molecule type" value="Genomic_DNA"/>
</dbReference>
<evidence type="ECO:0000313" key="3">
    <source>
        <dbReference type="Proteomes" id="UP000054007"/>
    </source>
</evidence>
<feature type="compositionally biased region" description="Basic residues" evidence="1">
    <location>
        <begin position="38"/>
        <end position="52"/>
    </location>
</feature>
<feature type="region of interest" description="Disordered" evidence="1">
    <location>
        <begin position="38"/>
        <end position="77"/>
    </location>
</feature>
<proteinExistence type="predicted"/>
<organism evidence="2 3">
    <name type="scientific">Cylindrobasidium torrendii FP15055 ss-10</name>
    <dbReference type="NCBI Taxonomy" id="1314674"/>
    <lineage>
        <taxon>Eukaryota</taxon>
        <taxon>Fungi</taxon>
        <taxon>Dikarya</taxon>
        <taxon>Basidiomycota</taxon>
        <taxon>Agaricomycotina</taxon>
        <taxon>Agaricomycetes</taxon>
        <taxon>Agaricomycetidae</taxon>
        <taxon>Agaricales</taxon>
        <taxon>Marasmiineae</taxon>
        <taxon>Physalacriaceae</taxon>
        <taxon>Cylindrobasidium</taxon>
    </lineage>
</organism>
<sequence length="219" mass="24335">MAERTQTPGSRLLNRQEKGSCLVRASLYASLCAHRHHPRTTPRIAARQRRPSKCPASGVCLPSYSHHTPPKRSSLKGSCPIVLTSSKKRKAWRGRTNIQAQIASTFHQASLAMSSKGASNTTFRFFYRMSAISVRTPSPDMFAEETAHSSDAITKKKQTGSMANHTVKASLSRKPHLRGARFLRAHKDSCSTVLMPSTCTLATPDDMTCHRFLQPRQFQ</sequence>
<dbReference type="Proteomes" id="UP000054007">
    <property type="component" value="Unassembled WGS sequence"/>
</dbReference>
<gene>
    <name evidence="2" type="ORF">CYLTODRAFT_15021</name>
</gene>
<protein>
    <submittedName>
        <fullName evidence="2">Uncharacterized protein</fullName>
    </submittedName>
</protein>
<evidence type="ECO:0000313" key="2">
    <source>
        <dbReference type="EMBL" id="KIY67075.1"/>
    </source>
</evidence>
<keyword evidence="3" id="KW-1185">Reference proteome</keyword>
<dbReference type="AlphaFoldDB" id="A0A0D7BA15"/>
<accession>A0A0D7BA15</accession>
<name>A0A0D7BA15_9AGAR</name>